<dbReference type="Proteomes" id="UP000644020">
    <property type="component" value="Unassembled WGS sequence"/>
</dbReference>
<reference evidence="2" key="1">
    <citation type="journal article" date="2014" name="Int. J. Syst. Evol. Microbiol.">
        <title>Complete genome sequence of Corynebacterium casei LMG S-19264T (=DSM 44701T), isolated from a smear-ripened cheese.</title>
        <authorList>
            <consortium name="US DOE Joint Genome Institute (JGI-PGF)"/>
            <person name="Walter F."/>
            <person name="Albersmeier A."/>
            <person name="Kalinowski J."/>
            <person name="Ruckert C."/>
        </authorList>
    </citation>
    <scope>NUCLEOTIDE SEQUENCE</scope>
    <source>
        <strain evidence="2">JCM 4518</strain>
    </source>
</reference>
<keyword evidence="3" id="KW-1185">Reference proteome</keyword>
<feature type="compositionally biased region" description="Basic and acidic residues" evidence="1">
    <location>
        <begin position="1"/>
        <end position="43"/>
    </location>
</feature>
<feature type="region of interest" description="Disordered" evidence="1">
    <location>
        <begin position="1"/>
        <end position="61"/>
    </location>
</feature>
<organism evidence="2 3">
    <name type="scientific">Streptomyces termitum</name>
    <dbReference type="NCBI Taxonomy" id="67368"/>
    <lineage>
        <taxon>Bacteria</taxon>
        <taxon>Bacillati</taxon>
        <taxon>Actinomycetota</taxon>
        <taxon>Actinomycetes</taxon>
        <taxon>Kitasatosporales</taxon>
        <taxon>Streptomycetaceae</taxon>
        <taxon>Streptomyces</taxon>
    </lineage>
</organism>
<name>A0A918T4Q0_9ACTN</name>
<evidence type="ECO:0000313" key="3">
    <source>
        <dbReference type="Proteomes" id="UP000644020"/>
    </source>
</evidence>
<dbReference type="EMBL" id="BMUL01000010">
    <property type="protein sequence ID" value="GHA92730.1"/>
    <property type="molecule type" value="Genomic_DNA"/>
</dbReference>
<protein>
    <recommendedName>
        <fullName evidence="4">CsbD family protein</fullName>
    </recommendedName>
</protein>
<evidence type="ECO:0000256" key="1">
    <source>
        <dbReference type="SAM" id="MobiDB-lite"/>
    </source>
</evidence>
<dbReference type="AlphaFoldDB" id="A0A918T4Q0"/>
<comment type="caution">
    <text evidence="2">The sequence shown here is derived from an EMBL/GenBank/DDBJ whole genome shotgun (WGS) entry which is preliminary data.</text>
</comment>
<gene>
    <name evidence="2" type="ORF">GCM10010305_40560</name>
</gene>
<dbReference type="SUPFAM" id="SSF69047">
    <property type="entry name" value="Hypothetical protein YjbJ"/>
    <property type="match status" value="1"/>
</dbReference>
<dbReference type="RefSeq" id="WP_189979385.1">
    <property type="nucleotide sequence ID" value="NZ_BMUL01000010.1"/>
</dbReference>
<sequence length="61" mass="6922">MSGAVDRARGRLKEFAGKPGGDERPESEGRTDRVRAEVREKAREPRRRAGGVRDPFRRSRS</sequence>
<evidence type="ECO:0000313" key="2">
    <source>
        <dbReference type="EMBL" id="GHA92730.1"/>
    </source>
</evidence>
<reference evidence="2" key="2">
    <citation type="submission" date="2020-09" db="EMBL/GenBank/DDBJ databases">
        <authorList>
            <person name="Sun Q."/>
            <person name="Ohkuma M."/>
        </authorList>
    </citation>
    <scope>NUCLEOTIDE SEQUENCE</scope>
    <source>
        <strain evidence="2">JCM 4518</strain>
    </source>
</reference>
<evidence type="ECO:0008006" key="4">
    <source>
        <dbReference type="Google" id="ProtNLM"/>
    </source>
</evidence>
<proteinExistence type="predicted"/>
<accession>A0A918T4Q0</accession>
<dbReference type="InterPro" id="IPR036629">
    <property type="entry name" value="YjbJ_sf"/>
</dbReference>